<feature type="compositionally biased region" description="Basic and acidic residues" evidence="1">
    <location>
        <begin position="80"/>
        <end position="90"/>
    </location>
</feature>
<comment type="caution">
    <text evidence="2">The sequence shown here is derived from an EMBL/GenBank/DDBJ whole genome shotgun (WGS) entry which is preliminary data.</text>
</comment>
<evidence type="ECO:0000313" key="3">
    <source>
        <dbReference type="Proteomes" id="UP000824890"/>
    </source>
</evidence>
<gene>
    <name evidence="2" type="ORF">HID58_091824</name>
</gene>
<feature type="compositionally biased region" description="Basic and acidic residues" evidence="1">
    <location>
        <begin position="283"/>
        <end position="292"/>
    </location>
</feature>
<evidence type="ECO:0000256" key="1">
    <source>
        <dbReference type="SAM" id="MobiDB-lite"/>
    </source>
</evidence>
<name>A0ABQ7X007_BRANA</name>
<feature type="compositionally biased region" description="Polar residues" evidence="1">
    <location>
        <begin position="231"/>
        <end position="240"/>
    </location>
</feature>
<protein>
    <submittedName>
        <fullName evidence="2">Uncharacterized protein</fullName>
    </submittedName>
</protein>
<feature type="region of interest" description="Disordered" evidence="1">
    <location>
        <begin position="145"/>
        <end position="257"/>
    </location>
</feature>
<keyword evidence="3" id="KW-1185">Reference proteome</keyword>
<feature type="compositionally biased region" description="Basic and acidic residues" evidence="1">
    <location>
        <begin position="367"/>
        <end position="401"/>
    </location>
</feature>
<reference evidence="2 3" key="1">
    <citation type="submission" date="2021-05" db="EMBL/GenBank/DDBJ databases">
        <title>Genome Assembly of Synthetic Allotetraploid Brassica napus Reveals Homoeologous Exchanges between Subgenomes.</title>
        <authorList>
            <person name="Davis J.T."/>
        </authorList>
    </citation>
    <scope>NUCLEOTIDE SEQUENCE [LARGE SCALE GENOMIC DNA]</scope>
    <source>
        <strain evidence="3">cv. Da-Ae</strain>
        <tissue evidence="2">Seedling</tissue>
    </source>
</reference>
<feature type="region of interest" description="Disordered" evidence="1">
    <location>
        <begin position="273"/>
        <end position="408"/>
    </location>
</feature>
<proteinExistence type="predicted"/>
<dbReference type="Proteomes" id="UP000824890">
    <property type="component" value="Unassembled WGS sequence"/>
</dbReference>
<evidence type="ECO:0000313" key="2">
    <source>
        <dbReference type="EMBL" id="KAH0845319.1"/>
    </source>
</evidence>
<accession>A0ABQ7X007</accession>
<organism evidence="2 3">
    <name type="scientific">Brassica napus</name>
    <name type="common">Rape</name>
    <dbReference type="NCBI Taxonomy" id="3708"/>
    <lineage>
        <taxon>Eukaryota</taxon>
        <taxon>Viridiplantae</taxon>
        <taxon>Streptophyta</taxon>
        <taxon>Embryophyta</taxon>
        <taxon>Tracheophyta</taxon>
        <taxon>Spermatophyta</taxon>
        <taxon>Magnoliopsida</taxon>
        <taxon>eudicotyledons</taxon>
        <taxon>Gunneridae</taxon>
        <taxon>Pentapetalae</taxon>
        <taxon>rosids</taxon>
        <taxon>malvids</taxon>
        <taxon>Brassicales</taxon>
        <taxon>Brassicaceae</taxon>
        <taxon>Brassiceae</taxon>
        <taxon>Brassica</taxon>
    </lineage>
</organism>
<dbReference type="EMBL" id="JAGKQM010002783">
    <property type="protein sequence ID" value="KAH0845319.1"/>
    <property type="molecule type" value="Genomic_DNA"/>
</dbReference>
<feature type="non-terminal residue" evidence="2">
    <location>
        <position position="1"/>
    </location>
</feature>
<feature type="compositionally biased region" description="Basic and acidic residues" evidence="1">
    <location>
        <begin position="311"/>
        <end position="360"/>
    </location>
</feature>
<feature type="region of interest" description="Disordered" evidence="1">
    <location>
        <begin position="50"/>
        <end position="94"/>
    </location>
</feature>
<sequence length="408" mass="46064">VRLRRMVMKESIEEMFPVWSDEPDDPQLVRLVEDIHAGRYVKGFWEVQRDEQGKGNEKKKKKKTKGVSSEAEPSTKKQKKEAAETRKGSSEEEAVLDKATLTNLVSALQNISAKFDAYDFDRNRPVMDEKTLDNVVKAVVQQSLKVLGKGKFPTTMLNSPPPARSPPEKSDKSPVVEPQAQEEKSVKTPVTEPRQQKKPVKSPEPPQQKEKAVKSPVPPQRKEKGVKSPVPAQQKQQKSVKSPALAETPAKKNSELEKDTVVRRILGDDFNEIDFISVSPAKITKDAKDGKDANVPAYGRGLRGKAKRTVTVKDEAIEDKKKAQRAEAALKRKEKQEAKKKENEEKKQKRKAAELQKKQEAGLQKKKKEDEAELPKKKKEKEAELPKKKKEEEAELQRSEECVVTNDE</sequence>
<feature type="non-terminal residue" evidence="2">
    <location>
        <position position="408"/>
    </location>
</feature>